<keyword evidence="3" id="KW-1185">Reference proteome</keyword>
<evidence type="ECO:0000256" key="1">
    <source>
        <dbReference type="SAM" id="SignalP"/>
    </source>
</evidence>
<feature type="chain" id="PRO_5045974046" evidence="1">
    <location>
        <begin position="16"/>
        <end position="147"/>
    </location>
</feature>
<organism evidence="2 3">
    <name type="scientific">Halobacteriovorax vibrionivorans</name>
    <dbReference type="NCBI Taxonomy" id="2152716"/>
    <lineage>
        <taxon>Bacteria</taxon>
        <taxon>Pseudomonadati</taxon>
        <taxon>Bdellovibrionota</taxon>
        <taxon>Bacteriovoracia</taxon>
        <taxon>Bacteriovoracales</taxon>
        <taxon>Halobacteriovoraceae</taxon>
        <taxon>Halobacteriovorax</taxon>
    </lineage>
</organism>
<accession>A0ABY0IIF0</accession>
<proteinExistence type="predicted"/>
<gene>
    <name evidence="2" type="ORF">DAY19_00340</name>
</gene>
<reference evidence="3" key="1">
    <citation type="journal article" date="2019" name="Int. J. Syst. Evol. Microbiol.">
        <title>Halobacteriovorax valvorus sp. nov., a novel prokaryotic predator isolated from coastal seawater of China.</title>
        <authorList>
            <person name="Chen M.-X."/>
        </authorList>
    </citation>
    <scope>NUCLEOTIDE SEQUENCE [LARGE SCALE GENOMIC DNA]</scope>
    <source>
        <strain evidence="3">BL9</strain>
    </source>
</reference>
<keyword evidence="1" id="KW-0732">Signal</keyword>
<feature type="signal peptide" evidence="1">
    <location>
        <begin position="1"/>
        <end position="15"/>
    </location>
</feature>
<protein>
    <submittedName>
        <fullName evidence="2">Uncharacterized protein</fullName>
    </submittedName>
</protein>
<evidence type="ECO:0000313" key="3">
    <source>
        <dbReference type="Proteomes" id="UP000443582"/>
    </source>
</evidence>
<evidence type="ECO:0000313" key="2">
    <source>
        <dbReference type="EMBL" id="RZF22249.1"/>
    </source>
</evidence>
<sequence length="147" mass="16665">MKALLVVLFSLTCFAQTTVISERTVQLPVDISSAKLKWTNLGYGSIYFVKVIVPQLAGETFLNHRNVGEDGPCLFTHDTRNVEDVVGDNPSIEDVDFKIKLSKQTIKLDEQKCGVVLIEDVRANIRGFEFQHTLRHTMPERHIDDCF</sequence>
<dbReference type="Proteomes" id="UP000443582">
    <property type="component" value="Unassembled WGS sequence"/>
</dbReference>
<dbReference type="EMBL" id="QDKL01000001">
    <property type="protein sequence ID" value="RZF22249.1"/>
    <property type="molecule type" value="Genomic_DNA"/>
</dbReference>
<dbReference type="RefSeq" id="WP_114705193.1">
    <property type="nucleotide sequence ID" value="NZ_QDKL01000001.1"/>
</dbReference>
<name>A0ABY0IIF0_9BACT</name>
<comment type="caution">
    <text evidence="2">The sequence shown here is derived from an EMBL/GenBank/DDBJ whole genome shotgun (WGS) entry which is preliminary data.</text>
</comment>